<sequence>MSRKRITEGDCGPCAEAIKNEVAEEVVERVLKDMIHEIKNPMTQIGGFANRNLRDLESGELSEGKIIFPAAVVEKIKKRNGIIQREMVRLGNILDTSADFVSHQKLNLQKIDLHSIFWEMIDLERDERIRIFMNFDLKKEVVIDREKIKMLILNLLINAKEAILDSPRRHKGVIRVKTWAGERQALFEISNNGNPIPENDIGRIFNPLFTTKENGSGVGLAISKAIVKAHKGNIEAKSSPDWTSFKISLPLYF</sequence>
<dbReference type="Pfam" id="PF02518">
    <property type="entry name" value="HATPase_c"/>
    <property type="match status" value="1"/>
</dbReference>
<comment type="caution">
    <text evidence="10">The sequence shown here is derived from an EMBL/GenBank/DDBJ whole genome shotgun (WGS) entry which is preliminary data.</text>
</comment>
<keyword evidence="6" id="KW-0418">Kinase</keyword>
<evidence type="ECO:0000313" key="11">
    <source>
        <dbReference type="Proteomes" id="UP000033918"/>
    </source>
</evidence>
<protein>
    <recommendedName>
        <fullName evidence="2">histidine kinase</fullName>
        <ecNumber evidence="2">2.7.13.3</ecNumber>
    </recommendedName>
</protein>
<keyword evidence="8" id="KW-0902">Two-component regulatory system</keyword>
<dbReference type="Gene3D" id="3.30.565.10">
    <property type="entry name" value="Histidine kinase-like ATPase, C-terminal domain"/>
    <property type="match status" value="1"/>
</dbReference>
<keyword evidence="5" id="KW-0547">Nucleotide-binding</keyword>
<dbReference type="PANTHER" id="PTHR43065:SF10">
    <property type="entry name" value="PEROXIDE STRESS-ACTIVATED HISTIDINE KINASE MAK3"/>
    <property type="match status" value="1"/>
</dbReference>
<name>A0A0G0WVW4_9BACT</name>
<dbReference type="PRINTS" id="PR00344">
    <property type="entry name" value="BCTRLSENSOR"/>
</dbReference>
<dbReference type="PROSITE" id="PS50109">
    <property type="entry name" value="HIS_KIN"/>
    <property type="match status" value="1"/>
</dbReference>
<evidence type="ECO:0000256" key="4">
    <source>
        <dbReference type="ARBA" id="ARBA00022679"/>
    </source>
</evidence>
<dbReference type="InterPro" id="IPR036097">
    <property type="entry name" value="HisK_dim/P_sf"/>
</dbReference>
<evidence type="ECO:0000256" key="6">
    <source>
        <dbReference type="ARBA" id="ARBA00022777"/>
    </source>
</evidence>
<reference evidence="10 11" key="1">
    <citation type="journal article" date="2015" name="Nature">
        <title>rRNA introns, odd ribosomes, and small enigmatic genomes across a large radiation of phyla.</title>
        <authorList>
            <person name="Brown C.T."/>
            <person name="Hug L.A."/>
            <person name="Thomas B.C."/>
            <person name="Sharon I."/>
            <person name="Castelle C.J."/>
            <person name="Singh A."/>
            <person name="Wilkins M.J."/>
            <person name="Williams K.H."/>
            <person name="Banfield J.F."/>
        </authorList>
    </citation>
    <scope>NUCLEOTIDE SEQUENCE [LARGE SCALE GENOMIC DNA]</scope>
</reference>
<dbReference type="InterPro" id="IPR004358">
    <property type="entry name" value="Sig_transdc_His_kin-like_C"/>
</dbReference>
<dbReference type="SMART" id="SM00387">
    <property type="entry name" value="HATPase_c"/>
    <property type="match status" value="1"/>
</dbReference>
<evidence type="ECO:0000256" key="1">
    <source>
        <dbReference type="ARBA" id="ARBA00000085"/>
    </source>
</evidence>
<dbReference type="SUPFAM" id="SSF47384">
    <property type="entry name" value="Homodimeric domain of signal transducing histidine kinase"/>
    <property type="match status" value="1"/>
</dbReference>
<evidence type="ECO:0000256" key="2">
    <source>
        <dbReference type="ARBA" id="ARBA00012438"/>
    </source>
</evidence>
<dbReference type="InterPro" id="IPR036890">
    <property type="entry name" value="HATPase_C_sf"/>
</dbReference>
<evidence type="ECO:0000313" key="10">
    <source>
        <dbReference type="EMBL" id="KKR88565.1"/>
    </source>
</evidence>
<evidence type="ECO:0000256" key="8">
    <source>
        <dbReference type="ARBA" id="ARBA00023012"/>
    </source>
</evidence>
<dbReference type="AlphaFoldDB" id="A0A0G0WVW4"/>
<dbReference type="EC" id="2.7.13.3" evidence="2"/>
<keyword evidence="3" id="KW-0597">Phosphoprotein</keyword>
<dbReference type="EMBL" id="LCAK01000005">
    <property type="protein sequence ID" value="KKR88565.1"/>
    <property type="molecule type" value="Genomic_DNA"/>
</dbReference>
<dbReference type="GO" id="GO:0005524">
    <property type="term" value="F:ATP binding"/>
    <property type="evidence" value="ECO:0007669"/>
    <property type="project" value="UniProtKB-KW"/>
</dbReference>
<feature type="domain" description="Histidine kinase" evidence="9">
    <location>
        <begin position="33"/>
        <end position="253"/>
    </location>
</feature>
<dbReference type="Proteomes" id="UP000033918">
    <property type="component" value="Unassembled WGS sequence"/>
</dbReference>
<dbReference type="InterPro" id="IPR005467">
    <property type="entry name" value="His_kinase_dom"/>
</dbReference>
<proteinExistence type="predicted"/>
<accession>A0A0G0WVW4</accession>
<dbReference type="SUPFAM" id="SSF55874">
    <property type="entry name" value="ATPase domain of HSP90 chaperone/DNA topoisomerase II/histidine kinase"/>
    <property type="match status" value="1"/>
</dbReference>
<evidence type="ECO:0000259" key="9">
    <source>
        <dbReference type="PROSITE" id="PS50109"/>
    </source>
</evidence>
<evidence type="ECO:0000256" key="5">
    <source>
        <dbReference type="ARBA" id="ARBA00022741"/>
    </source>
</evidence>
<dbReference type="InterPro" id="IPR003594">
    <property type="entry name" value="HATPase_dom"/>
</dbReference>
<evidence type="ECO:0000256" key="7">
    <source>
        <dbReference type="ARBA" id="ARBA00022840"/>
    </source>
</evidence>
<dbReference type="GO" id="GO:0000155">
    <property type="term" value="F:phosphorelay sensor kinase activity"/>
    <property type="evidence" value="ECO:0007669"/>
    <property type="project" value="InterPro"/>
</dbReference>
<keyword evidence="4" id="KW-0808">Transferase</keyword>
<dbReference type="PANTHER" id="PTHR43065">
    <property type="entry name" value="SENSOR HISTIDINE KINASE"/>
    <property type="match status" value="1"/>
</dbReference>
<organism evidence="10 11">
    <name type="scientific">Candidatus Wolfebacteria bacterium GW2011_GWB1_41_12</name>
    <dbReference type="NCBI Taxonomy" id="1619006"/>
    <lineage>
        <taxon>Bacteria</taxon>
        <taxon>Candidatus Wolfeibacteriota</taxon>
    </lineage>
</organism>
<comment type="catalytic activity">
    <reaction evidence="1">
        <text>ATP + protein L-histidine = ADP + protein N-phospho-L-histidine.</text>
        <dbReference type="EC" id="2.7.13.3"/>
    </reaction>
</comment>
<gene>
    <name evidence="10" type="ORF">UU38_C0005G0004</name>
</gene>
<dbReference type="Gene3D" id="1.10.287.130">
    <property type="match status" value="1"/>
</dbReference>
<keyword evidence="7" id="KW-0067">ATP-binding</keyword>
<evidence type="ECO:0000256" key="3">
    <source>
        <dbReference type="ARBA" id="ARBA00022553"/>
    </source>
</evidence>